<name>A0A504X515_LEIDO</name>
<keyword evidence="2" id="KW-1133">Transmembrane helix</keyword>
<keyword evidence="2" id="KW-0472">Membrane</keyword>
<feature type="compositionally biased region" description="Polar residues" evidence="1">
    <location>
        <begin position="249"/>
        <end position="264"/>
    </location>
</feature>
<dbReference type="VEuPathDB" id="TriTrypDB:LdBPK_051120.1"/>
<dbReference type="VEuPathDB" id="TriTrypDB:LdCL_050016500"/>
<dbReference type="VEuPathDB" id="TriTrypDB:LDHU3_05.1260"/>
<dbReference type="Proteomes" id="UP000318447">
    <property type="component" value="Unassembled WGS sequence"/>
</dbReference>
<evidence type="ECO:0000313" key="4">
    <source>
        <dbReference type="EMBL" id="TPP44116.1"/>
    </source>
</evidence>
<reference evidence="5" key="1">
    <citation type="submission" date="2019-02" db="EMBL/GenBank/DDBJ databases">
        <title>FDA dAtabase for Regulatory Grade micrObial Sequences (FDA-ARGOS): Supporting development and validation of Infectious Disease Dx tests.</title>
        <authorList>
            <person name="Duncan R."/>
            <person name="Fisher C."/>
            <person name="Tallon L."/>
            <person name="Sadzewicz L."/>
            <person name="Sengamalay N."/>
            <person name="Ott S."/>
            <person name="Godinez A."/>
            <person name="Nagaraj S."/>
            <person name="Vavikolanu K."/>
            <person name="Nadendla S."/>
            <person name="Aluvathingal J."/>
            <person name="Sichtig H."/>
        </authorList>
    </citation>
    <scope>NUCLEOTIDE SEQUENCE [LARGE SCALE GENOMIC DNA]</scope>
    <source>
        <strain evidence="5">FDAARGOS_361</strain>
    </source>
</reference>
<dbReference type="AlphaFoldDB" id="A0A504X515"/>
<evidence type="ECO:0000256" key="2">
    <source>
        <dbReference type="SAM" id="Phobius"/>
    </source>
</evidence>
<comment type="caution">
    <text evidence="4">The sequence shown here is derived from an EMBL/GenBank/DDBJ whole genome shotgun (WGS) entry which is preliminary data.</text>
</comment>
<keyword evidence="2" id="KW-0812">Transmembrane</keyword>
<evidence type="ECO:0000256" key="1">
    <source>
        <dbReference type="SAM" id="MobiDB-lite"/>
    </source>
</evidence>
<proteinExistence type="predicted"/>
<feature type="signal peptide" evidence="3">
    <location>
        <begin position="1"/>
        <end position="31"/>
    </location>
</feature>
<feature type="region of interest" description="Disordered" evidence="1">
    <location>
        <begin position="248"/>
        <end position="296"/>
    </location>
</feature>
<feature type="chain" id="PRO_5021461670" evidence="3">
    <location>
        <begin position="32"/>
        <end position="374"/>
    </location>
</feature>
<evidence type="ECO:0000313" key="5">
    <source>
        <dbReference type="Proteomes" id="UP000318447"/>
    </source>
</evidence>
<keyword evidence="3" id="KW-0732">Signal</keyword>
<gene>
    <name evidence="4" type="ORF">CGC21_9765</name>
</gene>
<accession>A0A504X515</accession>
<sequence>MSSLPGAMRYHRGLTAHVALSVFLGAGGAQARDGSDGVMENFSIFLFLFIGGIALGAVIMLPIACLRWQGLPLELQPRERCMWETAPSSKMSAANLVLMSKIKTDTLDSKKNALRAGQGSRWTTGRSRRFTSALNYYNSACSVRCVIPDGAAAAEDDDSYTSSRRKIRYPRMGVDSQQGTAAYFWLRLRPSSWGPDVRKTFSRIAAQRLLTFTAPMLLAPRSSTGAQRKAAWGGEASVHGYVDFRNCKTEQTPPQRAGGPSTNRVPLRNDAQRADTPVPLCADRGQPMNTEESPECRQDGLTLAAPTEPADEQADLDVDPDLKLAPVRKAVAHHLAQIGKGVLKEDMMQPARHATIETVRRHLGYSQQPTLEAV</sequence>
<protein>
    <submittedName>
        <fullName evidence="4">Putative integral membrane protein</fullName>
    </submittedName>
</protein>
<feature type="transmembrane region" description="Helical" evidence="2">
    <location>
        <begin position="41"/>
        <end position="66"/>
    </location>
</feature>
<evidence type="ECO:0000256" key="3">
    <source>
        <dbReference type="SAM" id="SignalP"/>
    </source>
</evidence>
<dbReference type="EMBL" id="RHLC01000038">
    <property type="protein sequence ID" value="TPP44116.1"/>
    <property type="molecule type" value="Genomic_DNA"/>
</dbReference>
<organism evidence="4 5">
    <name type="scientific">Leishmania donovani</name>
    <dbReference type="NCBI Taxonomy" id="5661"/>
    <lineage>
        <taxon>Eukaryota</taxon>
        <taxon>Discoba</taxon>
        <taxon>Euglenozoa</taxon>
        <taxon>Kinetoplastea</taxon>
        <taxon>Metakinetoplastina</taxon>
        <taxon>Trypanosomatida</taxon>
        <taxon>Trypanosomatidae</taxon>
        <taxon>Leishmaniinae</taxon>
        <taxon>Leishmania</taxon>
    </lineage>
</organism>